<keyword evidence="6" id="KW-0508">mRNA splicing</keyword>
<evidence type="ECO:0000256" key="4">
    <source>
        <dbReference type="ARBA" id="ARBA00022728"/>
    </source>
</evidence>
<organism evidence="11 12">
    <name type="scientific">Saitoella complicata (strain BCRC 22490 / CBS 7301 / JCM 7358 / NBRC 10748 / NRRL Y-17804)</name>
    <dbReference type="NCBI Taxonomy" id="698492"/>
    <lineage>
        <taxon>Eukaryota</taxon>
        <taxon>Fungi</taxon>
        <taxon>Dikarya</taxon>
        <taxon>Ascomycota</taxon>
        <taxon>Taphrinomycotina</taxon>
        <taxon>Taphrinomycotina incertae sedis</taxon>
        <taxon>Saitoella</taxon>
    </lineage>
</organism>
<evidence type="ECO:0000259" key="10">
    <source>
        <dbReference type="PROSITE" id="PS51358"/>
    </source>
</evidence>
<dbReference type="Pfam" id="PF09785">
    <property type="entry name" value="Prp31_C"/>
    <property type="match status" value="1"/>
</dbReference>
<dbReference type="GO" id="GO:0046540">
    <property type="term" value="C:U4/U6 x U5 tri-snRNP complex"/>
    <property type="evidence" value="ECO:0007669"/>
    <property type="project" value="InterPro"/>
</dbReference>
<accession>A0A0E9N7Z1</accession>
<feature type="region of interest" description="Disordered" evidence="9">
    <location>
        <begin position="1"/>
        <end position="26"/>
    </location>
</feature>
<proteinExistence type="inferred from homology"/>
<comment type="subcellular location">
    <subcellularLocation>
        <location evidence="1">Nucleus</location>
    </subcellularLocation>
</comment>
<keyword evidence="12" id="KW-1185">Reference proteome</keyword>
<dbReference type="FunFam" id="1.10.287.4070:FF:000003">
    <property type="entry name" value="U4/U6 small nuclear ribonucleoprotein PRP31"/>
    <property type="match status" value="1"/>
</dbReference>
<dbReference type="PANTHER" id="PTHR13904">
    <property type="entry name" value="PRE-MRNA SPLICING FACTOR PRP31"/>
    <property type="match status" value="1"/>
</dbReference>
<dbReference type="GO" id="GO:0071011">
    <property type="term" value="C:precatalytic spliceosome"/>
    <property type="evidence" value="ECO:0007669"/>
    <property type="project" value="TreeGrafter"/>
</dbReference>
<comment type="caution">
    <text evidence="11">The sequence shown here is derived from an EMBL/GenBank/DDBJ whole genome shotgun (WGS) entry which is preliminary data.</text>
</comment>
<name>A0A0E9N7Z1_SAICN</name>
<sequence length="502" mass="54234">MSLADELLMDFDDDEVEQEELNTGADEALDEEAAARNAMDAEKDEENKLFEVDVKGVDDVRSIAKLIDSSELNSVLERIDHFSTNPRQTLHGSPEQDPEYALIVQANSLTTSLSDDLHLVLRFIRDHFAPRFPELEQLVPDPVMYVSAVQAIRNEMDLTAIDLKSILPSATVMVVTVTSSTTTGTPLPPDKLVTVESACEVFTRLRAAREKITSYVSSRLSFFAPNLAALLGASTAANLISQTGGLSGLAKIPACNIPSLGGTKARGLGLASNVRERQQGFLYHSPVIQSCPLDVRKQAQRIMSAKLLLAARVDLARSSPDGSMGQTILQQVQEKLEKLAEPPTSKGPKALPAPDDPVRKKRGGKRIRKAKEAFAVTELRKLQNRVQFGGEEVEVGFGDETEGLGMINAEGLGKLRAAAIDTRTRAKASKSTLSRLAAANASGMKSVIGGRETSGLASSVVLGSKQGIELVNPELVSAMKKKKDDDEGKDWFKGGLFSQIKR</sequence>
<dbReference type="PROSITE" id="PS51358">
    <property type="entry name" value="NOP"/>
    <property type="match status" value="1"/>
</dbReference>
<dbReference type="InterPro" id="IPR002687">
    <property type="entry name" value="Nop_dom"/>
</dbReference>
<keyword evidence="5" id="KW-0694">RNA-binding</keyword>
<feature type="domain" description="Nop" evidence="10">
    <location>
        <begin position="223"/>
        <end position="341"/>
    </location>
</feature>
<comment type="similarity">
    <text evidence="2">Belongs to the PRP31 family.</text>
</comment>
<reference evidence="11 12" key="1">
    <citation type="journal article" date="2011" name="J. Gen. Appl. Microbiol.">
        <title>Draft genome sequencing of the enigmatic yeast Saitoella complicata.</title>
        <authorList>
            <person name="Nishida H."/>
            <person name="Hamamoto M."/>
            <person name="Sugiyama J."/>
        </authorList>
    </citation>
    <scope>NUCLEOTIDE SEQUENCE [LARGE SCALE GENOMIC DNA]</scope>
    <source>
        <strain evidence="11 12">NRRL Y-17804</strain>
    </source>
</reference>
<dbReference type="STRING" id="698492.A0A0E9N7Z1"/>
<dbReference type="AlphaFoldDB" id="A0A0E9N7Z1"/>
<evidence type="ECO:0000256" key="5">
    <source>
        <dbReference type="ARBA" id="ARBA00022884"/>
    </source>
</evidence>
<dbReference type="GO" id="GO:0005687">
    <property type="term" value="C:U4 snRNP"/>
    <property type="evidence" value="ECO:0007669"/>
    <property type="project" value="TreeGrafter"/>
</dbReference>
<dbReference type="InterPro" id="IPR019175">
    <property type="entry name" value="Prp31_C"/>
</dbReference>
<evidence type="ECO:0000256" key="3">
    <source>
        <dbReference type="ARBA" id="ARBA00022664"/>
    </source>
</evidence>
<dbReference type="Gene3D" id="1.10.287.4070">
    <property type="match status" value="1"/>
</dbReference>
<dbReference type="InterPro" id="IPR012976">
    <property type="entry name" value="NOSIC"/>
</dbReference>
<dbReference type="OMA" id="IGNGPMD"/>
<dbReference type="FunFam" id="1.10.246.90:FF:000002">
    <property type="entry name" value="U4/U6 small nuclear ribonucleoprotein Prp31"/>
    <property type="match status" value="1"/>
</dbReference>
<evidence type="ECO:0000256" key="1">
    <source>
        <dbReference type="ARBA" id="ARBA00004123"/>
    </source>
</evidence>
<dbReference type="GO" id="GO:0000244">
    <property type="term" value="P:spliceosomal tri-snRNP complex assembly"/>
    <property type="evidence" value="ECO:0007669"/>
    <property type="project" value="InterPro"/>
</dbReference>
<reference evidence="11 12" key="2">
    <citation type="journal article" date="2014" name="J. Gen. Appl. Microbiol.">
        <title>The early diverging ascomycetous budding yeast Saitoella complicata has three histone deacetylases belonging to the Clr6, Hos2, and Rpd3 lineages.</title>
        <authorList>
            <person name="Nishida H."/>
            <person name="Matsumoto T."/>
            <person name="Kondo S."/>
            <person name="Hamamoto M."/>
            <person name="Yoshikawa H."/>
        </authorList>
    </citation>
    <scope>NUCLEOTIDE SEQUENCE [LARGE SCALE GENOMIC DNA]</scope>
    <source>
        <strain evidence="11 12">NRRL Y-17804</strain>
    </source>
</reference>
<feature type="region of interest" description="Disordered" evidence="9">
    <location>
        <begin position="340"/>
        <end position="367"/>
    </location>
</feature>
<dbReference type="InterPro" id="IPR036070">
    <property type="entry name" value="Nop_dom_sf"/>
</dbReference>
<evidence type="ECO:0000256" key="2">
    <source>
        <dbReference type="ARBA" id="ARBA00005572"/>
    </source>
</evidence>
<evidence type="ECO:0000256" key="9">
    <source>
        <dbReference type="SAM" id="MobiDB-lite"/>
    </source>
</evidence>
<dbReference type="SMART" id="SM00931">
    <property type="entry name" value="NOSIC"/>
    <property type="match status" value="1"/>
</dbReference>
<dbReference type="Pfam" id="PF01798">
    <property type="entry name" value="Nop"/>
    <property type="match status" value="1"/>
</dbReference>
<keyword evidence="8" id="KW-0687">Ribonucleoprotein</keyword>
<evidence type="ECO:0000313" key="12">
    <source>
        <dbReference type="Proteomes" id="UP000033140"/>
    </source>
</evidence>
<keyword evidence="4" id="KW-0747">Spliceosome</keyword>
<feature type="compositionally biased region" description="Acidic residues" evidence="9">
    <location>
        <begin position="7"/>
        <end position="20"/>
    </location>
</feature>
<dbReference type="PANTHER" id="PTHR13904:SF0">
    <property type="entry name" value="U4_U6 SMALL NUCLEAR RIBONUCLEOPROTEIN PRP31"/>
    <property type="match status" value="1"/>
</dbReference>
<dbReference type="InterPro" id="IPR042239">
    <property type="entry name" value="Nop_C"/>
</dbReference>
<dbReference type="GO" id="GO:0003723">
    <property type="term" value="F:RNA binding"/>
    <property type="evidence" value="ECO:0007669"/>
    <property type="project" value="UniProtKB-KW"/>
</dbReference>
<dbReference type="Proteomes" id="UP000033140">
    <property type="component" value="Unassembled WGS sequence"/>
</dbReference>
<dbReference type="OrthoDB" id="4771285at2759"/>
<protein>
    <recommendedName>
        <fullName evidence="10">Nop domain-containing protein</fullName>
    </recommendedName>
</protein>
<gene>
    <name evidence="11" type="ORF">G7K_0277-t1</name>
</gene>
<reference evidence="11 12" key="3">
    <citation type="journal article" date="2015" name="Genome Announc.">
        <title>Draft Genome Sequence of the Archiascomycetous Yeast Saitoella complicata.</title>
        <authorList>
            <person name="Yamauchi K."/>
            <person name="Kondo S."/>
            <person name="Hamamoto M."/>
            <person name="Takahashi Y."/>
            <person name="Ogura Y."/>
            <person name="Hayashi T."/>
            <person name="Nishida H."/>
        </authorList>
    </citation>
    <scope>NUCLEOTIDE SEQUENCE [LARGE SCALE GENOMIC DNA]</scope>
    <source>
        <strain evidence="11 12">NRRL Y-17804</strain>
    </source>
</reference>
<keyword evidence="3" id="KW-0507">mRNA processing</keyword>
<evidence type="ECO:0000256" key="6">
    <source>
        <dbReference type="ARBA" id="ARBA00023187"/>
    </source>
</evidence>
<dbReference type="Gene3D" id="1.10.246.90">
    <property type="entry name" value="Nop domain"/>
    <property type="match status" value="1"/>
</dbReference>
<dbReference type="InterPro" id="IPR027105">
    <property type="entry name" value="Prp31"/>
</dbReference>
<evidence type="ECO:0000313" key="11">
    <source>
        <dbReference type="EMBL" id="GAO46032.1"/>
    </source>
</evidence>
<dbReference type="RefSeq" id="XP_019026730.1">
    <property type="nucleotide sequence ID" value="XM_019168255.1"/>
</dbReference>
<keyword evidence="7" id="KW-0539">Nucleus</keyword>
<dbReference type="SUPFAM" id="SSF89124">
    <property type="entry name" value="Nop domain"/>
    <property type="match status" value="1"/>
</dbReference>
<evidence type="ECO:0000256" key="8">
    <source>
        <dbReference type="ARBA" id="ARBA00023274"/>
    </source>
</evidence>
<evidence type="ECO:0000256" key="7">
    <source>
        <dbReference type="ARBA" id="ARBA00023242"/>
    </source>
</evidence>
<dbReference type="EMBL" id="BACD03000002">
    <property type="protein sequence ID" value="GAO46032.1"/>
    <property type="molecule type" value="Genomic_DNA"/>
</dbReference>